<dbReference type="Proteomes" id="UP000035337">
    <property type="component" value="Chromosome"/>
</dbReference>
<feature type="domain" description="NADPH-dependent FMN reductase-like" evidence="1">
    <location>
        <begin position="1"/>
        <end position="144"/>
    </location>
</feature>
<gene>
    <name evidence="2" type="primary">yieF</name>
    <name evidence="2" type="ORF">Epro_1239</name>
</gene>
<protein>
    <submittedName>
        <fullName evidence="2">FMN reductase, NADPH-dependent</fullName>
    </submittedName>
</protein>
<reference evidence="2 3" key="1">
    <citation type="submission" date="2014-09" db="EMBL/GenBank/DDBJ databases">
        <title>Complete genome sequence of Endomicrobium proavitum.</title>
        <authorList>
            <person name="Zheng H."/>
        </authorList>
    </citation>
    <scope>NUCLEOTIDE SEQUENCE [LARGE SCALE GENOMIC DNA]</scope>
    <source>
        <strain evidence="2 3">Rsa215</strain>
    </source>
</reference>
<sequence length="177" mass="19728">MKILAIVGGISKNSINKKLFELIKPLAPQDFEFSTFDIAGLPFFSQDLEDSLPETVANFRQQIINSNAVLFITPEYNRQIPGVLKNAIDWASRPTGKGAWMGKYAAILGASPGAIGAFGAQMQLKQLLSFLNMKVMWQPEIYFNFSANVKDGAMEDLSKKYFEKFLSAFKAFIEKNA</sequence>
<dbReference type="InterPro" id="IPR029039">
    <property type="entry name" value="Flavoprotein-like_sf"/>
</dbReference>
<dbReference type="KEGG" id="epo:Epro_1239"/>
<dbReference type="OrthoDB" id="9812295at2"/>
<dbReference type="AlphaFoldDB" id="A0A0G3WJY4"/>
<dbReference type="EMBL" id="CP009498">
    <property type="protein sequence ID" value="AKL98618.1"/>
    <property type="molecule type" value="Genomic_DNA"/>
</dbReference>
<dbReference type="Pfam" id="PF03358">
    <property type="entry name" value="FMN_red"/>
    <property type="match status" value="1"/>
</dbReference>
<dbReference type="STRING" id="1408281.Epro_1239"/>
<dbReference type="PANTHER" id="PTHR30543">
    <property type="entry name" value="CHROMATE REDUCTASE"/>
    <property type="match status" value="1"/>
</dbReference>
<proteinExistence type="predicted"/>
<dbReference type="Gene3D" id="3.40.50.360">
    <property type="match status" value="1"/>
</dbReference>
<name>A0A0G3WJY4_9BACT</name>
<evidence type="ECO:0000259" key="1">
    <source>
        <dbReference type="Pfam" id="PF03358"/>
    </source>
</evidence>
<evidence type="ECO:0000313" key="2">
    <source>
        <dbReference type="EMBL" id="AKL98618.1"/>
    </source>
</evidence>
<dbReference type="InterPro" id="IPR005025">
    <property type="entry name" value="FMN_Rdtase-like_dom"/>
</dbReference>
<dbReference type="PANTHER" id="PTHR30543:SF21">
    <property type="entry name" value="NAD(P)H-DEPENDENT FMN REDUCTASE LOT6"/>
    <property type="match status" value="1"/>
</dbReference>
<dbReference type="GO" id="GO:0016491">
    <property type="term" value="F:oxidoreductase activity"/>
    <property type="evidence" value="ECO:0007669"/>
    <property type="project" value="InterPro"/>
</dbReference>
<organism evidence="2 3">
    <name type="scientific">Endomicrobium proavitum</name>
    <dbReference type="NCBI Taxonomy" id="1408281"/>
    <lineage>
        <taxon>Bacteria</taxon>
        <taxon>Pseudomonadati</taxon>
        <taxon>Elusimicrobiota</taxon>
        <taxon>Endomicrobiia</taxon>
        <taxon>Endomicrobiales</taxon>
        <taxon>Endomicrobiaceae</taxon>
        <taxon>Endomicrobium</taxon>
    </lineage>
</organism>
<accession>A0A0G3WJY4</accession>
<dbReference type="InterPro" id="IPR050712">
    <property type="entry name" value="NAD(P)H-dep_reductase"/>
</dbReference>
<dbReference type="GO" id="GO:0005829">
    <property type="term" value="C:cytosol"/>
    <property type="evidence" value="ECO:0007669"/>
    <property type="project" value="TreeGrafter"/>
</dbReference>
<keyword evidence="3" id="KW-1185">Reference proteome</keyword>
<evidence type="ECO:0000313" key="3">
    <source>
        <dbReference type="Proteomes" id="UP000035337"/>
    </source>
</evidence>
<dbReference type="GO" id="GO:0010181">
    <property type="term" value="F:FMN binding"/>
    <property type="evidence" value="ECO:0007669"/>
    <property type="project" value="TreeGrafter"/>
</dbReference>
<dbReference type="RefSeq" id="WP_052571323.1">
    <property type="nucleotide sequence ID" value="NZ_CP009498.1"/>
</dbReference>
<dbReference type="SUPFAM" id="SSF52218">
    <property type="entry name" value="Flavoproteins"/>
    <property type="match status" value="1"/>
</dbReference>